<comment type="caution">
    <text evidence="9">The sequence shown here is derived from an EMBL/GenBank/DDBJ whole genome shotgun (WGS) entry which is preliminary data.</text>
</comment>
<dbReference type="InterPro" id="IPR000522">
    <property type="entry name" value="ABC_transptr_permease_BtuC"/>
</dbReference>
<gene>
    <name evidence="9" type="ORF">EDD63_12317</name>
</gene>
<dbReference type="Pfam" id="PF01032">
    <property type="entry name" value="FecCD"/>
    <property type="match status" value="1"/>
</dbReference>
<name>A0A4R7ZML9_9FIRM</name>
<dbReference type="FunFam" id="1.10.3470.10:FF:000001">
    <property type="entry name" value="Vitamin B12 ABC transporter permease BtuC"/>
    <property type="match status" value="1"/>
</dbReference>
<dbReference type="Proteomes" id="UP000294743">
    <property type="component" value="Unassembled WGS sequence"/>
</dbReference>
<evidence type="ECO:0000256" key="6">
    <source>
        <dbReference type="ARBA" id="ARBA00022989"/>
    </source>
</evidence>
<evidence type="ECO:0000313" key="10">
    <source>
        <dbReference type="Proteomes" id="UP000294743"/>
    </source>
</evidence>
<evidence type="ECO:0000256" key="5">
    <source>
        <dbReference type="ARBA" id="ARBA00022692"/>
    </source>
</evidence>
<feature type="transmembrane region" description="Helical" evidence="8">
    <location>
        <begin position="7"/>
        <end position="27"/>
    </location>
</feature>
<keyword evidence="3" id="KW-0813">Transport</keyword>
<dbReference type="SUPFAM" id="SSF81345">
    <property type="entry name" value="ABC transporter involved in vitamin B12 uptake, BtuC"/>
    <property type="match status" value="1"/>
</dbReference>
<comment type="similarity">
    <text evidence="2">Belongs to the binding-protein-dependent transport system permease family. FecCD subfamily.</text>
</comment>
<proteinExistence type="inferred from homology"/>
<feature type="transmembrane region" description="Helical" evidence="8">
    <location>
        <begin position="58"/>
        <end position="78"/>
    </location>
</feature>
<dbReference type="GO" id="GO:0033214">
    <property type="term" value="P:siderophore-iron import into cell"/>
    <property type="evidence" value="ECO:0007669"/>
    <property type="project" value="TreeGrafter"/>
</dbReference>
<evidence type="ECO:0000256" key="8">
    <source>
        <dbReference type="SAM" id="Phobius"/>
    </source>
</evidence>
<keyword evidence="7 8" id="KW-0472">Membrane</keyword>
<sequence length="332" mass="34743">MKKRSVYVYTIVILIALCISVMLSLALGSKNIPIRDVLHHVLNASTDSFNGAIIQQRMIRTIFALLAGAALAVSGLLMQSLTRNPVADPSILGVNSGAALAVVAGITFFHISSAQQFIIFAIIGAAITTAFVYTIASVGREGATPMKLALAGAVSNGAIASLINMLVLPQAQSLTNFRHWQVGSVVGVSWDNILMLLPFLLLGFALAVYVAPSLNALALGDEMATGLGVKVKKIRFLTVLSSVILAGSITALAGPIAFVGLMVPHVLRLLFKNNIKVLIPLSIVTGAALLCVADTLGRLIAQPAEVEVGILTALIGAPVFIYVVIKSKVKSL</sequence>
<organism evidence="9 10">
    <name type="scientific">Breznakia blatticola</name>
    <dbReference type="NCBI Taxonomy" id="1754012"/>
    <lineage>
        <taxon>Bacteria</taxon>
        <taxon>Bacillati</taxon>
        <taxon>Bacillota</taxon>
        <taxon>Erysipelotrichia</taxon>
        <taxon>Erysipelotrichales</taxon>
        <taxon>Erysipelotrichaceae</taxon>
        <taxon>Breznakia</taxon>
    </lineage>
</organism>
<evidence type="ECO:0000256" key="7">
    <source>
        <dbReference type="ARBA" id="ARBA00023136"/>
    </source>
</evidence>
<dbReference type="OrthoDB" id="9792889at2"/>
<dbReference type="CDD" id="cd06550">
    <property type="entry name" value="TM_ABC_iron-siderophores_like"/>
    <property type="match status" value="1"/>
</dbReference>
<evidence type="ECO:0000256" key="4">
    <source>
        <dbReference type="ARBA" id="ARBA00022475"/>
    </source>
</evidence>
<feature type="transmembrane region" description="Helical" evidence="8">
    <location>
        <begin position="148"/>
        <end position="168"/>
    </location>
</feature>
<keyword evidence="6 8" id="KW-1133">Transmembrane helix</keyword>
<protein>
    <submittedName>
        <fullName evidence="9">Iron complex transport system permease protein</fullName>
    </submittedName>
</protein>
<keyword evidence="5 8" id="KW-0812">Transmembrane</keyword>
<feature type="transmembrane region" description="Helical" evidence="8">
    <location>
        <begin position="308"/>
        <end position="325"/>
    </location>
</feature>
<keyword evidence="4" id="KW-1003">Cell membrane</keyword>
<accession>A0A4R7ZML9</accession>
<evidence type="ECO:0000256" key="2">
    <source>
        <dbReference type="ARBA" id="ARBA00007935"/>
    </source>
</evidence>
<feature type="transmembrane region" description="Helical" evidence="8">
    <location>
        <begin position="90"/>
        <end position="111"/>
    </location>
</feature>
<dbReference type="AlphaFoldDB" id="A0A4R7ZML9"/>
<dbReference type="GO" id="GO:0022857">
    <property type="term" value="F:transmembrane transporter activity"/>
    <property type="evidence" value="ECO:0007669"/>
    <property type="project" value="InterPro"/>
</dbReference>
<dbReference type="EMBL" id="SODD01000023">
    <property type="protein sequence ID" value="TDW16460.1"/>
    <property type="molecule type" value="Genomic_DNA"/>
</dbReference>
<dbReference type="Gene3D" id="1.10.3470.10">
    <property type="entry name" value="ABC transporter involved in vitamin B12 uptake, BtuC"/>
    <property type="match status" value="1"/>
</dbReference>
<reference evidence="9 10" key="1">
    <citation type="submission" date="2019-03" db="EMBL/GenBank/DDBJ databases">
        <title>Genomic Encyclopedia of Type Strains, Phase IV (KMG-IV): sequencing the most valuable type-strain genomes for metagenomic binning, comparative biology and taxonomic classification.</title>
        <authorList>
            <person name="Goeker M."/>
        </authorList>
    </citation>
    <scope>NUCLEOTIDE SEQUENCE [LARGE SCALE GENOMIC DNA]</scope>
    <source>
        <strain evidence="9 10">DSM 28867</strain>
    </source>
</reference>
<keyword evidence="10" id="KW-1185">Reference proteome</keyword>
<feature type="transmembrane region" description="Helical" evidence="8">
    <location>
        <begin position="275"/>
        <end position="296"/>
    </location>
</feature>
<evidence type="ECO:0000313" key="9">
    <source>
        <dbReference type="EMBL" id="TDW16460.1"/>
    </source>
</evidence>
<dbReference type="PANTHER" id="PTHR30472">
    <property type="entry name" value="FERRIC ENTEROBACTIN TRANSPORT SYSTEM PERMEASE PROTEIN"/>
    <property type="match status" value="1"/>
</dbReference>
<feature type="transmembrane region" description="Helical" evidence="8">
    <location>
        <begin position="193"/>
        <end position="218"/>
    </location>
</feature>
<dbReference type="RefSeq" id="WP_134169877.1">
    <property type="nucleotide sequence ID" value="NZ_SODD01000023.1"/>
</dbReference>
<dbReference type="InterPro" id="IPR037294">
    <property type="entry name" value="ABC_BtuC-like"/>
</dbReference>
<evidence type="ECO:0000256" key="1">
    <source>
        <dbReference type="ARBA" id="ARBA00004651"/>
    </source>
</evidence>
<dbReference type="GO" id="GO:0005886">
    <property type="term" value="C:plasma membrane"/>
    <property type="evidence" value="ECO:0007669"/>
    <property type="project" value="UniProtKB-SubCell"/>
</dbReference>
<dbReference type="PANTHER" id="PTHR30472:SF1">
    <property type="entry name" value="FE(3+) DICITRATE TRANSPORT SYSTEM PERMEASE PROTEIN FECC-RELATED"/>
    <property type="match status" value="1"/>
</dbReference>
<feature type="transmembrane region" description="Helical" evidence="8">
    <location>
        <begin position="239"/>
        <end position="263"/>
    </location>
</feature>
<evidence type="ECO:0000256" key="3">
    <source>
        <dbReference type="ARBA" id="ARBA00022448"/>
    </source>
</evidence>
<comment type="subcellular location">
    <subcellularLocation>
        <location evidence="1">Cell membrane</location>
        <topology evidence="1">Multi-pass membrane protein</topology>
    </subcellularLocation>
</comment>
<feature type="transmembrane region" description="Helical" evidence="8">
    <location>
        <begin position="117"/>
        <end position="136"/>
    </location>
</feature>